<dbReference type="GO" id="GO:0005525">
    <property type="term" value="F:GTP binding"/>
    <property type="evidence" value="ECO:0007669"/>
    <property type="project" value="UniProtKB-KW"/>
</dbReference>
<reference evidence="6" key="2">
    <citation type="submission" date="2025-08" db="UniProtKB">
        <authorList>
            <consortium name="Ensembl"/>
        </authorList>
    </citation>
    <scope>IDENTIFICATION</scope>
</reference>
<organism evidence="6 7">
    <name type="scientific">Poecilia formosa</name>
    <name type="common">Amazon molly</name>
    <name type="synonym">Limia formosa</name>
    <dbReference type="NCBI Taxonomy" id="48698"/>
    <lineage>
        <taxon>Eukaryota</taxon>
        <taxon>Metazoa</taxon>
        <taxon>Chordata</taxon>
        <taxon>Craniata</taxon>
        <taxon>Vertebrata</taxon>
        <taxon>Euteleostomi</taxon>
        <taxon>Actinopterygii</taxon>
        <taxon>Neopterygii</taxon>
        <taxon>Teleostei</taxon>
        <taxon>Neoteleostei</taxon>
        <taxon>Acanthomorphata</taxon>
        <taxon>Ovalentaria</taxon>
        <taxon>Atherinomorphae</taxon>
        <taxon>Cyprinodontiformes</taxon>
        <taxon>Poeciliidae</taxon>
        <taxon>Poeciliinae</taxon>
        <taxon>Poecilia</taxon>
    </lineage>
</organism>
<dbReference type="KEGG" id="pfor:103132043"/>
<dbReference type="FunFam" id="3.40.50.300:FF:000366">
    <property type="entry name" value="GTPase, IMAP family member 2"/>
    <property type="match status" value="1"/>
</dbReference>
<dbReference type="InterPro" id="IPR027417">
    <property type="entry name" value="P-loop_NTPase"/>
</dbReference>
<dbReference type="STRING" id="48698.ENSPFOP00000020246"/>
<feature type="transmembrane region" description="Helical" evidence="4">
    <location>
        <begin position="275"/>
        <end position="298"/>
    </location>
</feature>
<dbReference type="InterPro" id="IPR006703">
    <property type="entry name" value="G_AIG1"/>
</dbReference>
<evidence type="ECO:0000256" key="3">
    <source>
        <dbReference type="ARBA" id="ARBA00023134"/>
    </source>
</evidence>
<name>A0A087YQE3_POEFO</name>
<sequence>MQTLFAAKKSTTMYHHKSTACRDTLEMTSYRPAAKKDTELRIVLVGKTGVGKSAAGNTMLGGRFFNSCLSFSSVTSVCEKKINYFDGLNLAVIDTPGLFDTDKSNKEIMEEIAKGICLAAPGPHVFLIVLQPTRFTTEEERSLRIIQKIFGNEAANYTMILFTHGDELKRENITIGNMLLRHRPLKHFISQCSIFQTFEDKYHVFDNTVEDPVQVRGLVQKINRLVKENGGRFYTNEMFEEAQRAKQEEAERLIRENPEIDPEDAKRQAERDNSFMRVALGAAAAGAATGAGVGAAIGVLGGPIGVAVGAGIGVNLGAIVGAAAAVQKMGCSTQ</sequence>
<feature type="domain" description="AIG1-type G" evidence="5">
    <location>
        <begin position="37"/>
        <end position="243"/>
    </location>
</feature>
<evidence type="ECO:0000256" key="4">
    <source>
        <dbReference type="SAM" id="Phobius"/>
    </source>
</evidence>
<dbReference type="AlphaFoldDB" id="A0A087YQE3"/>
<dbReference type="SUPFAM" id="SSF52540">
    <property type="entry name" value="P-loop containing nucleoside triphosphate hydrolases"/>
    <property type="match status" value="1"/>
</dbReference>
<proteinExistence type="inferred from homology"/>
<evidence type="ECO:0000313" key="6">
    <source>
        <dbReference type="Ensembl" id="ENSPFOP00000020246.2"/>
    </source>
</evidence>
<dbReference type="Proteomes" id="UP000028760">
    <property type="component" value="Unassembled WGS sequence"/>
</dbReference>
<keyword evidence="7" id="KW-1185">Reference proteome</keyword>
<keyword evidence="3" id="KW-0342">GTP-binding</keyword>
<dbReference type="OMA" id="GRFFNSC"/>
<dbReference type="PANTHER" id="PTHR10903:SF170">
    <property type="entry name" value="GTPASE IMAP FAMILY MEMBER 7"/>
    <property type="match status" value="1"/>
</dbReference>
<dbReference type="Ensembl" id="ENSPFOT00000020270.2">
    <property type="protein sequence ID" value="ENSPFOP00000020246.2"/>
    <property type="gene ID" value="ENSPFOG00000020120.2"/>
</dbReference>
<evidence type="ECO:0000256" key="2">
    <source>
        <dbReference type="ARBA" id="ARBA00022741"/>
    </source>
</evidence>
<dbReference type="RefSeq" id="XP_007543858.1">
    <property type="nucleotide sequence ID" value="XM_007543796.2"/>
</dbReference>
<evidence type="ECO:0000256" key="1">
    <source>
        <dbReference type="ARBA" id="ARBA00008535"/>
    </source>
</evidence>
<reference evidence="6" key="3">
    <citation type="submission" date="2025-09" db="UniProtKB">
        <authorList>
            <consortium name="Ensembl"/>
        </authorList>
    </citation>
    <scope>IDENTIFICATION</scope>
</reference>
<keyword evidence="4" id="KW-1133">Transmembrane helix</keyword>
<dbReference type="PANTHER" id="PTHR10903">
    <property type="entry name" value="GTPASE, IMAP FAMILY MEMBER-RELATED"/>
    <property type="match status" value="1"/>
</dbReference>
<keyword evidence="4" id="KW-0812">Transmembrane</keyword>
<evidence type="ECO:0000313" key="7">
    <source>
        <dbReference type="Proteomes" id="UP000028760"/>
    </source>
</evidence>
<keyword evidence="2" id="KW-0547">Nucleotide-binding</keyword>
<dbReference type="EMBL" id="AYCK01025858">
    <property type="status" value="NOT_ANNOTATED_CDS"/>
    <property type="molecule type" value="Genomic_DNA"/>
</dbReference>
<reference evidence="7" key="1">
    <citation type="submission" date="2013-10" db="EMBL/GenBank/DDBJ databases">
        <authorList>
            <person name="Schartl M."/>
            <person name="Warren W."/>
        </authorList>
    </citation>
    <scope>NUCLEOTIDE SEQUENCE [LARGE SCALE GENOMIC DNA]</scope>
    <source>
        <strain evidence="7">female</strain>
    </source>
</reference>
<dbReference type="InterPro" id="IPR045058">
    <property type="entry name" value="GIMA/IAN/Toc"/>
</dbReference>
<comment type="similarity">
    <text evidence="1">Belongs to the TRAFAC class TrmE-Era-EngA-EngB-Septin-like GTPase superfamily. AIG1/Toc34/Toc159-like paraseptin GTPase family. IAN subfamily.</text>
</comment>
<feature type="transmembrane region" description="Helical" evidence="4">
    <location>
        <begin position="304"/>
        <end position="326"/>
    </location>
</feature>
<dbReference type="GeneID" id="103132043"/>
<dbReference type="Pfam" id="PF04548">
    <property type="entry name" value="AIG1"/>
    <property type="match status" value="1"/>
</dbReference>
<evidence type="ECO:0000259" key="5">
    <source>
        <dbReference type="PROSITE" id="PS51720"/>
    </source>
</evidence>
<dbReference type="Gene3D" id="3.40.50.300">
    <property type="entry name" value="P-loop containing nucleotide triphosphate hydrolases"/>
    <property type="match status" value="1"/>
</dbReference>
<accession>A0A087YQE3</accession>
<dbReference type="GeneTree" id="ENSGT01120000271858"/>
<protein>
    <submittedName>
        <fullName evidence="6">GTPase IMAP family member 4-like</fullName>
    </submittedName>
</protein>
<keyword evidence="4" id="KW-0472">Membrane</keyword>
<dbReference type="PROSITE" id="PS51720">
    <property type="entry name" value="G_AIG1"/>
    <property type="match status" value="1"/>
</dbReference>